<dbReference type="AlphaFoldDB" id="A0A345ZT33"/>
<dbReference type="PANTHER" id="PTHR42756">
    <property type="entry name" value="TRANSCRIPTIONAL REGULATOR, MARR"/>
    <property type="match status" value="1"/>
</dbReference>
<dbReference type="SUPFAM" id="SSF46785">
    <property type="entry name" value="Winged helix' DNA-binding domain"/>
    <property type="match status" value="1"/>
</dbReference>
<evidence type="ECO:0000256" key="6">
    <source>
        <dbReference type="ARBA" id="ARBA00046337"/>
    </source>
</evidence>
<dbReference type="OrthoDB" id="9806864at2"/>
<organism evidence="10 11">
    <name type="scientific">Pseudolabrys taiwanensis</name>
    <dbReference type="NCBI Taxonomy" id="331696"/>
    <lineage>
        <taxon>Bacteria</taxon>
        <taxon>Pseudomonadati</taxon>
        <taxon>Pseudomonadota</taxon>
        <taxon>Alphaproteobacteria</taxon>
        <taxon>Hyphomicrobiales</taxon>
        <taxon>Xanthobacteraceae</taxon>
        <taxon>Pseudolabrys</taxon>
    </lineage>
</organism>
<evidence type="ECO:0000259" key="9">
    <source>
        <dbReference type="PROSITE" id="PS50995"/>
    </source>
</evidence>
<dbReference type="GO" id="GO:0003677">
    <property type="term" value="F:DNA binding"/>
    <property type="evidence" value="ECO:0007669"/>
    <property type="project" value="UniProtKB-KW"/>
</dbReference>
<dbReference type="EMBL" id="CP031417">
    <property type="protein sequence ID" value="AXK80080.1"/>
    <property type="molecule type" value="Genomic_DNA"/>
</dbReference>
<dbReference type="GO" id="GO:0003700">
    <property type="term" value="F:DNA-binding transcription factor activity"/>
    <property type="evidence" value="ECO:0007669"/>
    <property type="project" value="InterPro"/>
</dbReference>
<dbReference type="PANTHER" id="PTHR42756:SF1">
    <property type="entry name" value="TRANSCRIPTIONAL REPRESSOR OF EMRAB OPERON"/>
    <property type="match status" value="1"/>
</dbReference>
<comment type="subcellular location">
    <subcellularLocation>
        <location evidence="1">Cytoplasm</location>
    </subcellularLocation>
</comment>
<keyword evidence="2" id="KW-0963">Cytoplasm</keyword>
<evidence type="ECO:0000313" key="11">
    <source>
        <dbReference type="Proteomes" id="UP000254889"/>
    </source>
</evidence>
<keyword evidence="3" id="KW-0805">Transcription regulation</keyword>
<dbReference type="InterPro" id="IPR055166">
    <property type="entry name" value="Transc_reg_Sar_Rot_HTH"/>
</dbReference>
<dbReference type="Proteomes" id="UP000254889">
    <property type="component" value="Chromosome"/>
</dbReference>
<accession>A0A345ZT33</accession>
<evidence type="ECO:0000256" key="7">
    <source>
        <dbReference type="ARBA" id="ARBA00047188"/>
    </source>
</evidence>
<feature type="domain" description="HTH marR-type" evidence="9">
    <location>
        <begin position="16"/>
        <end position="146"/>
    </location>
</feature>
<keyword evidence="11" id="KW-1185">Reference proteome</keyword>
<dbReference type="InterPro" id="IPR036388">
    <property type="entry name" value="WH-like_DNA-bd_sf"/>
</dbReference>
<dbReference type="PRINTS" id="PR00598">
    <property type="entry name" value="HTHMARR"/>
</dbReference>
<sequence length="153" mass="17327">MAVRSKAKPQDHLDLDEFLCFSIYSVGHAFNQFYRPVLDKLGLTYPQYLTMVALWSKDEQTVKEIGQSLFLESNTLTPMLKRLEALGYVKRARDTEDERQVRICLTKEGRALRAKAAAIPECVLDALGASPEQLGRLQKELSVIRDRLLAKAS</sequence>
<dbReference type="RefSeq" id="WP_115689389.1">
    <property type="nucleotide sequence ID" value="NZ_CP031417.1"/>
</dbReference>
<dbReference type="FunFam" id="1.10.10.10:FF:000163">
    <property type="entry name" value="MarR family transcriptional regulator"/>
    <property type="match status" value="1"/>
</dbReference>
<protein>
    <recommendedName>
        <fullName evidence="7">HTH-type transcriptional regulator SarZ</fullName>
    </recommendedName>
    <alternativeName>
        <fullName evidence="8">Staphylococcal accessory regulator Z</fullName>
    </alternativeName>
</protein>
<dbReference type="Pfam" id="PF22381">
    <property type="entry name" value="Staph_reg_Sar_Rot"/>
    <property type="match status" value="1"/>
</dbReference>
<proteinExistence type="inferred from homology"/>
<evidence type="ECO:0000256" key="2">
    <source>
        <dbReference type="ARBA" id="ARBA00022490"/>
    </source>
</evidence>
<evidence type="ECO:0000256" key="8">
    <source>
        <dbReference type="ARBA" id="ARBA00047207"/>
    </source>
</evidence>
<evidence type="ECO:0000256" key="4">
    <source>
        <dbReference type="ARBA" id="ARBA00023125"/>
    </source>
</evidence>
<dbReference type="InterPro" id="IPR036390">
    <property type="entry name" value="WH_DNA-bd_sf"/>
</dbReference>
<evidence type="ECO:0000256" key="5">
    <source>
        <dbReference type="ARBA" id="ARBA00023163"/>
    </source>
</evidence>
<reference evidence="10 11" key="1">
    <citation type="submission" date="2018-07" db="EMBL/GenBank/DDBJ databases">
        <authorList>
            <person name="Quirk P.G."/>
            <person name="Krulwich T.A."/>
        </authorList>
    </citation>
    <scope>NUCLEOTIDE SEQUENCE [LARGE SCALE GENOMIC DNA]</scope>
    <source>
        <strain evidence="10 11">CC-BB4</strain>
    </source>
</reference>
<dbReference type="PROSITE" id="PS50995">
    <property type="entry name" value="HTH_MARR_2"/>
    <property type="match status" value="1"/>
</dbReference>
<dbReference type="Gene3D" id="1.10.10.10">
    <property type="entry name" value="Winged helix-like DNA-binding domain superfamily/Winged helix DNA-binding domain"/>
    <property type="match status" value="1"/>
</dbReference>
<dbReference type="InterPro" id="IPR000835">
    <property type="entry name" value="HTH_MarR-typ"/>
</dbReference>
<dbReference type="GO" id="GO:0005737">
    <property type="term" value="C:cytoplasm"/>
    <property type="evidence" value="ECO:0007669"/>
    <property type="project" value="UniProtKB-SubCell"/>
</dbReference>
<dbReference type="KEGG" id="ptaw:DW352_05860"/>
<evidence type="ECO:0000313" key="10">
    <source>
        <dbReference type="EMBL" id="AXK80080.1"/>
    </source>
</evidence>
<keyword evidence="4" id="KW-0238">DNA-binding</keyword>
<dbReference type="SMART" id="SM00347">
    <property type="entry name" value="HTH_MARR"/>
    <property type="match status" value="1"/>
</dbReference>
<name>A0A345ZT33_9HYPH</name>
<evidence type="ECO:0000256" key="3">
    <source>
        <dbReference type="ARBA" id="ARBA00023015"/>
    </source>
</evidence>
<evidence type="ECO:0000256" key="1">
    <source>
        <dbReference type="ARBA" id="ARBA00004496"/>
    </source>
</evidence>
<keyword evidence="5" id="KW-0804">Transcription</keyword>
<comment type="similarity">
    <text evidence="6">Belongs to the SarZ family.</text>
</comment>
<gene>
    <name evidence="10" type="ORF">DW352_05860</name>
</gene>